<accession>A0ABW6YL60</accession>
<evidence type="ECO:0000313" key="2">
    <source>
        <dbReference type="EMBL" id="MFF8280606.1"/>
    </source>
</evidence>
<dbReference type="Pfam" id="PF01047">
    <property type="entry name" value="MarR"/>
    <property type="match status" value="1"/>
</dbReference>
<dbReference type="PANTHER" id="PTHR33164">
    <property type="entry name" value="TRANSCRIPTIONAL REGULATOR, MARR FAMILY"/>
    <property type="match status" value="1"/>
</dbReference>
<dbReference type="PROSITE" id="PS50995">
    <property type="entry name" value="HTH_MARR_2"/>
    <property type="match status" value="1"/>
</dbReference>
<proteinExistence type="predicted"/>
<feature type="domain" description="HTH marR-type" evidence="1">
    <location>
        <begin position="6"/>
        <end position="140"/>
    </location>
</feature>
<evidence type="ECO:0000259" key="1">
    <source>
        <dbReference type="PROSITE" id="PS50995"/>
    </source>
</evidence>
<dbReference type="PRINTS" id="PR00598">
    <property type="entry name" value="HTHMARR"/>
</dbReference>
<keyword evidence="3" id="KW-1185">Reference proteome</keyword>
<dbReference type="EMBL" id="JBIBSM010000023">
    <property type="protein sequence ID" value="MFF8280606.1"/>
    <property type="molecule type" value="Genomic_DNA"/>
</dbReference>
<dbReference type="SUPFAM" id="SSF46785">
    <property type="entry name" value="Winged helix' DNA-binding domain"/>
    <property type="match status" value="1"/>
</dbReference>
<dbReference type="InterPro" id="IPR036390">
    <property type="entry name" value="WH_DNA-bd_sf"/>
</dbReference>
<evidence type="ECO:0000313" key="3">
    <source>
        <dbReference type="Proteomes" id="UP001603013"/>
    </source>
</evidence>
<reference evidence="2 3" key="1">
    <citation type="submission" date="2024-10" db="EMBL/GenBank/DDBJ databases">
        <title>The Natural Products Discovery Center: Release of the First 8490 Sequenced Strains for Exploring Actinobacteria Biosynthetic Diversity.</title>
        <authorList>
            <person name="Kalkreuter E."/>
            <person name="Kautsar S.A."/>
            <person name="Yang D."/>
            <person name="Bader C.D."/>
            <person name="Teijaro C.N."/>
            <person name="Fluegel L."/>
            <person name="Davis C.M."/>
            <person name="Simpson J.R."/>
            <person name="Lauterbach L."/>
            <person name="Steele A.D."/>
            <person name="Gui C."/>
            <person name="Meng S."/>
            <person name="Li G."/>
            <person name="Viehrig K."/>
            <person name="Ye F."/>
            <person name="Su P."/>
            <person name="Kiefer A.F."/>
            <person name="Nichols A."/>
            <person name="Cepeda A.J."/>
            <person name="Yan W."/>
            <person name="Fan B."/>
            <person name="Jiang Y."/>
            <person name="Adhikari A."/>
            <person name="Zheng C.-J."/>
            <person name="Schuster L."/>
            <person name="Cowan T.M."/>
            <person name="Smanski M.J."/>
            <person name="Chevrette M.G."/>
            <person name="De Carvalho L.P.S."/>
            <person name="Shen B."/>
        </authorList>
    </citation>
    <scope>NUCLEOTIDE SEQUENCE [LARGE SCALE GENOMIC DNA]</scope>
    <source>
        <strain evidence="2 3">NPDC015755</strain>
    </source>
</reference>
<dbReference type="InterPro" id="IPR039422">
    <property type="entry name" value="MarR/SlyA-like"/>
</dbReference>
<dbReference type="InterPro" id="IPR036388">
    <property type="entry name" value="WH-like_DNA-bd_sf"/>
</dbReference>
<protein>
    <submittedName>
        <fullName evidence="2">MarR family winged helix-turn-helix transcriptional regulator</fullName>
    </submittedName>
</protein>
<dbReference type="Gene3D" id="1.10.10.10">
    <property type="entry name" value="Winged helix-like DNA-binding domain superfamily/Winged helix DNA-binding domain"/>
    <property type="match status" value="1"/>
</dbReference>
<name>A0ABW6YL60_9ACTN</name>
<dbReference type="SMART" id="SM00347">
    <property type="entry name" value="HTH_MARR"/>
    <property type="match status" value="1"/>
</dbReference>
<dbReference type="PANTHER" id="PTHR33164:SF57">
    <property type="entry name" value="MARR-FAMILY TRANSCRIPTIONAL REGULATOR"/>
    <property type="match status" value="1"/>
</dbReference>
<organism evidence="2 3">
    <name type="scientific">Streptomyces lateritius</name>
    <dbReference type="NCBI Taxonomy" id="67313"/>
    <lineage>
        <taxon>Bacteria</taxon>
        <taxon>Bacillati</taxon>
        <taxon>Actinomycetota</taxon>
        <taxon>Actinomycetes</taxon>
        <taxon>Kitasatosporales</taxon>
        <taxon>Streptomycetaceae</taxon>
        <taxon>Streptomyces</taxon>
    </lineage>
</organism>
<gene>
    <name evidence="2" type="ORF">ACF05T_31765</name>
</gene>
<dbReference type="RefSeq" id="WP_391937403.1">
    <property type="nucleotide sequence ID" value="NZ_JBIBSM010000023.1"/>
</dbReference>
<dbReference type="Proteomes" id="UP001603013">
    <property type="component" value="Unassembled WGS sequence"/>
</dbReference>
<comment type="caution">
    <text evidence="2">The sequence shown here is derived from an EMBL/GenBank/DDBJ whole genome shotgun (WGS) entry which is preliminary data.</text>
</comment>
<dbReference type="InterPro" id="IPR000835">
    <property type="entry name" value="HTH_MarR-typ"/>
</dbReference>
<sequence length="150" mass="16510">MDTRNRDDRYEALARQVGAIGAVKRGLSRALPAECPGGSAIVLALLHHHGSLRMSRVSELMAVDMSVSSRHVAHTVERGWVERLPDPDDKRCRTLHLTPAGGAMLADLDRRVTDLLARTLAEWSDDDVVLLTTLLARLRSSFGDCRAHHA</sequence>